<keyword evidence="2" id="KW-0456">Lyase</keyword>
<evidence type="ECO:0000313" key="2">
    <source>
        <dbReference type="EMBL" id="VAX40110.1"/>
    </source>
</evidence>
<dbReference type="Gene3D" id="3.40.50.1950">
    <property type="entry name" value="Flavin prenyltransferase-like"/>
    <property type="match status" value="1"/>
</dbReference>
<reference evidence="2" key="1">
    <citation type="submission" date="2018-06" db="EMBL/GenBank/DDBJ databases">
        <authorList>
            <person name="Zhirakovskaya E."/>
        </authorList>
    </citation>
    <scope>NUCLEOTIDE SEQUENCE</scope>
</reference>
<dbReference type="GO" id="GO:0010181">
    <property type="term" value="F:FMN binding"/>
    <property type="evidence" value="ECO:0007669"/>
    <property type="project" value="TreeGrafter"/>
</dbReference>
<dbReference type="InterPro" id="IPR036551">
    <property type="entry name" value="Flavin_trans-like"/>
</dbReference>
<name>A0A3B1DXC9_9ZZZZ</name>
<keyword evidence="2" id="KW-0436">Ligase</keyword>
<evidence type="ECO:0000259" key="1">
    <source>
        <dbReference type="Pfam" id="PF02441"/>
    </source>
</evidence>
<organism evidence="2">
    <name type="scientific">hydrothermal vent metagenome</name>
    <dbReference type="NCBI Taxonomy" id="652676"/>
    <lineage>
        <taxon>unclassified sequences</taxon>
        <taxon>metagenomes</taxon>
        <taxon>ecological metagenomes</taxon>
    </lineage>
</organism>
<dbReference type="Pfam" id="PF02441">
    <property type="entry name" value="Flavoprotein"/>
    <property type="match status" value="1"/>
</dbReference>
<proteinExistence type="predicted"/>
<dbReference type="PANTHER" id="PTHR14359">
    <property type="entry name" value="HOMO-OLIGOMERIC FLAVIN CONTAINING CYS DECARBOXYLASE FAMILY"/>
    <property type="match status" value="1"/>
</dbReference>
<dbReference type="GO" id="GO:0004633">
    <property type="term" value="F:phosphopantothenoylcysteine decarboxylase activity"/>
    <property type="evidence" value="ECO:0007669"/>
    <property type="project" value="UniProtKB-EC"/>
</dbReference>
<dbReference type="GO" id="GO:0004632">
    <property type="term" value="F:phosphopantothenate--cysteine ligase activity"/>
    <property type="evidence" value="ECO:0007669"/>
    <property type="project" value="UniProtKB-EC"/>
</dbReference>
<dbReference type="GO" id="GO:0071513">
    <property type="term" value="C:phosphopantothenoylcysteine decarboxylase complex"/>
    <property type="evidence" value="ECO:0007669"/>
    <property type="project" value="TreeGrafter"/>
</dbReference>
<gene>
    <name evidence="2" type="ORF">MNBD_PLANCTO03-1862</name>
</gene>
<dbReference type="AlphaFoldDB" id="A0A3B1DXC9"/>
<sequence>MLEGKRVLVGVTGGIAAYKTAMLVSRLAQAGAEVTVTMTPAATRFVTPLTFQALSGRPVYTTPWEHIESQDPQHVSLAEAIDAAVVAPCSMDCLARLALGRASDVVTLILSAVDRARTPVLLAPAMNTAMWAQPATQRNVSVLRGDGYGFVGPGDGWQACRRVGPGRMSEPEEIVEALVGLLSGG</sequence>
<protein>
    <submittedName>
        <fullName evidence="2">Phosphopantothenoylcysteine decarboxylase / Phosphopantothenoylcysteine synthetase</fullName>
        <ecNumber evidence="2">4.1.1.36</ecNumber>
        <ecNumber evidence="2">6.3.2.5</ecNumber>
    </submittedName>
</protein>
<dbReference type="PANTHER" id="PTHR14359:SF6">
    <property type="entry name" value="PHOSPHOPANTOTHENOYLCYSTEINE DECARBOXYLASE"/>
    <property type="match status" value="1"/>
</dbReference>
<dbReference type="EC" id="4.1.1.36" evidence="2"/>
<dbReference type="GO" id="GO:0015937">
    <property type="term" value="P:coenzyme A biosynthetic process"/>
    <property type="evidence" value="ECO:0007669"/>
    <property type="project" value="TreeGrafter"/>
</dbReference>
<accession>A0A3B1DXC9</accession>
<feature type="domain" description="Flavoprotein" evidence="1">
    <location>
        <begin position="5"/>
        <end position="179"/>
    </location>
</feature>
<dbReference type="EC" id="6.3.2.5" evidence="2"/>
<dbReference type="SUPFAM" id="SSF52507">
    <property type="entry name" value="Homo-oligomeric flavin-containing Cys decarboxylases, HFCD"/>
    <property type="match status" value="1"/>
</dbReference>
<dbReference type="InterPro" id="IPR003382">
    <property type="entry name" value="Flavoprotein"/>
</dbReference>
<dbReference type="EMBL" id="UOGK01000334">
    <property type="protein sequence ID" value="VAX40110.1"/>
    <property type="molecule type" value="Genomic_DNA"/>
</dbReference>